<accession>A0A1G7HEX3</accession>
<dbReference type="OrthoDB" id="7311517at2"/>
<reference evidence="3" key="1">
    <citation type="submission" date="2016-10" db="EMBL/GenBank/DDBJ databases">
        <authorList>
            <person name="Varghese N."/>
            <person name="Submissions S."/>
        </authorList>
    </citation>
    <scope>NUCLEOTIDE SEQUENCE [LARGE SCALE GENOMIC DNA]</scope>
    <source>
        <strain evidence="3">DSM 10146</strain>
    </source>
</reference>
<evidence type="ECO:0000313" key="3">
    <source>
        <dbReference type="Proteomes" id="UP000198994"/>
    </source>
</evidence>
<keyword evidence="3" id="KW-1185">Reference proteome</keyword>
<dbReference type="RefSeq" id="WP_089961246.1">
    <property type="nucleotide sequence ID" value="NZ_FNAV01000010.1"/>
</dbReference>
<dbReference type="EMBL" id="FNAV01000010">
    <property type="protein sequence ID" value="SDE98609.1"/>
    <property type="molecule type" value="Genomic_DNA"/>
</dbReference>
<dbReference type="STRING" id="282683.SAMN04488105_110243"/>
<feature type="region of interest" description="Disordered" evidence="1">
    <location>
        <begin position="468"/>
        <end position="494"/>
    </location>
</feature>
<evidence type="ECO:0008006" key="4">
    <source>
        <dbReference type="Google" id="ProtNLM"/>
    </source>
</evidence>
<name>A0A1G7HEX3_9RHOB</name>
<dbReference type="AlphaFoldDB" id="A0A1G7HEX3"/>
<sequence>MADEELERITILLQARDRDFARAMDRNNKLIARLQRDAGRNTSKMARDIDSNLSKAAASVGALGKAFVAGAAATAVGVLTSNLTQGVRAVAQIGDEARRSGLGVEAFQALGYVATQSRIPIDALVDGMKELNLRADEFIVTGKGPAAEAFARIGLGAADLERKLEAPEELLLEIIGRMEDLDHAAQIRVADEVFGGTGGERFVELLARGEDGMRAMMQEAREMGLVMEAELVARAQRIDAEFSRLIERSSTWAKGLAVALADLPFDVVETRLREIFPDEGEGRAILGDEIYDRLSEVTDLADEQVEGLRLLAAEYSRLGEEADRLRPSLDQAVLSLDGLEEKEAAAAIMAARERMVDLNDGLQDGTIGADDFRIGMLEATEQVEEALAGLEDIDRVSFSGVISQVGALARSLVKVAALAADVNRTLPGGTLETTPMPGEPVAAELPPGRYAPTSSPRPQMPGVDFSFGVPDAPKGGGGGGGSEKQSDWERELERTREEIARLEAESASLLVVAEYGTELGDAMEYARKRAELLYAAQQSGLEITPELTAQIDEQAMAWMRASLEADAHADRLEQLQDRAERGADAMTDLFMSIFDGSMSARDAVLQLIAEILRAQAMQGVSTLAGAGGGVTGWLGGLLANARGNAFSTGSVVPFAKGGIFDSPTYFPMAGGRTGVLGEGLDDEAILPLRRGSDGKLGVRAQGGGKGGNITLNPVFQVDARGAQRGAAEEFAMQLRRAYPQLMQDAVKAVRKESLENRFS</sequence>
<evidence type="ECO:0000256" key="1">
    <source>
        <dbReference type="SAM" id="MobiDB-lite"/>
    </source>
</evidence>
<proteinExistence type="predicted"/>
<dbReference type="Proteomes" id="UP000198994">
    <property type="component" value="Unassembled WGS sequence"/>
</dbReference>
<evidence type="ECO:0000313" key="2">
    <source>
        <dbReference type="EMBL" id="SDE98609.1"/>
    </source>
</evidence>
<organism evidence="2 3">
    <name type="scientific">Salipiger thiooxidans</name>
    <dbReference type="NCBI Taxonomy" id="282683"/>
    <lineage>
        <taxon>Bacteria</taxon>
        <taxon>Pseudomonadati</taxon>
        <taxon>Pseudomonadota</taxon>
        <taxon>Alphaproteobacteria</taxon>
        <taxon>Rhodobacterales</taxon>
        <taxon>Roseobacteraceae</taxon>
        <taxon>Salipiger</taxon>
    </lineage>
</organism>
<feature type="compositionally biased region" description="Basic and acidic residues" evidence="1">
    <location>
        <begin position="484"/>
        <end position="494"/>
    </location>
</feature>
<gene>
    <name evidence="2" type="ORF">SAMN04488105_110243</name>
</gene>
<protein>
    <recommendedName>
        <fullName evidence="4">Phage tail tape measure protein, lambda family</fullName>
    </recommendedName>
</protein>